<organism evidence="2 3">
    <name type="scientific">Microtetraspora glauca</name>
    <dbReference type="NCBI Taxonomy" id="1996"/>
    <lineage>
        <taxon>Bacteria</taxon>
        <taxon>Bacillati</taxon>
        <taxon>Actinomycetota</taxon>
        <taxon>Actinomycetes</taxon>
        <taxon>Streptosporangiales</taxon>
        <taxon>Streptosporangiaceae</taxon>
        <taxon>Microtetraspora</taxon>
    </lineage>
</organism>
<dbReference type="RefSeq" id="WP_358138602.1">
    <property type="nucleotide sequence ID" value="NZ_JBFALK010000020.1"/>
</dbReference>
<name>A0ABV3GND3_MICGL</name>
<comment type="caution">
    <text evidence="2">The sequence shown here is derived from an EMBL/GenBank/DDBJ whole genome shotgun (WGS) entry which is preliminary data.</text>
</comment>
<evidence type="ECO:0000256" key="1">
    <source>
        <dbReference type="SAM" id="MobiDB-lite"/>
    </source>
</evidence>
<proteinExistence type="predicted"/>
<gene>
    <name evidence="2" type="ORF">AB0I59_31390</name>
</gene>
<evidence type="ECO:0000313" key="2">
    <source>
        <dbReference type="EMBL" id="MEV0973131.1"/>
    </source>
</evidence>
<protein>
    <recommendedName>
        <fullName evidence="4">Asp23/Gls24 family envelope stress response protein</fullName>
    </recommendedName>
</protein>
<reference evidence="2 3" key="1">
    <citation type="submission" date="2024-06" db="EMBL/GenBank/DDBJ databases">
        <title>The Natural Products Discovery Center: Release of the First 8490 Sequenced Strains for Exploring Actinobacteria Biosynthetic Diversity.</title>
        <authorList>
            <person name="Kalkreuter E."/>
            <person name="Kautsar S.A."/>
            <person name="Yang D."/>
            <person name="Bader C.D."/>
            <person name="Teijaro C.N."/>
            <person name="Fluegel L."/>
            <person name="Davis C.M."/>
            <person name="Simpson J.R."/>
            <person name="Lauterbach L."/>
            <person name="Steele A.D."/>
            <person name="Gui C."/>
            <person name="Meng S."/>
            <person name="Li G."/>
            <person name="Viehrig K."/>
            <person name="Ye F."/>
            <person name="Su P."/>
            <person name="Kiefer A.F."/>
            <person name="Nichols A."/>
            <person name="Cepeda A.J."/>
            <person name="Yan W."/>
            <person name="Fan B."/>
            <person name="Jiang Y."/>
            <person name="Adhikari A."/>
            <person name="Zheng C.-J."/>
            <person name="Schuster L."/>
            <person name="Cowan T.M."/>
            <person name="Smanski M.J."/>
            <person name="Chevrette M.G."/>
            <person name="De Carvalho L.P.S."/>
            <person name="Shen B."/>
        </authorList>
    </citation>
    <scope>NUCLEOTIDE SEQUENCE [LARGE SCALE GENOMIC DNA]</scope>
    <source>
        <strain evidence="2 3">NPDC050100</strain>
    </source>
</reference>
<sequence length="127" mass="12847">MSASEGLPAPGNALADPTPPDPAPDPAPGPPLTGADVKRIAERAASCPDVVALSGGPFGTVAAYLPGETVPGISVRETEIEIHATVRYGRPIPEIAAEIRDAVAPLTGGRHVNVTVDDVTGTEQPGR</sequence>
<keyword evidence="3" id="KW-1185">Reference proteome</keyword>
<feature type="region of interest" description="Disordered" evidence="1">
    <location>
        <begin position="1"/>
        <end position="34"/>
    </location>
</feature>
<dbReference type="EMBL" id="JBFALK010000020">
    <property type="protein sequence ID" value="MEV0973131.1"/>
    <property type="molecule type" value="Genomic_DNA"/>
</dbReference>
<feature type="compositionally biased region" description="Pro residues" evidence="1">
    <location>
        <begin position="17"/>
        <end position="31"/>
    </location>
</feature>
<accession>A0ABV3GND3</accession>
<evidence type="ECO:0008006" key="4">
    <source>
        <dbReference type="Google" id="ProtNLM"/>
    </source>
</evidence>
<evidence type="ECO:0000313" key="3">
    <source>
        <dbReference type="Proteomes" id="UP001551675"/>
    </source>
</evidence>
<dbReference type="Proteomes" id="UP001551675">
    <property type="component" value="Unassembled WGS sequence"/>
</dbReference>